<evidence type="ECO:0000256" key="8">
    <source>
        <dbReference type="ARBA" id="ARBA00022679"/>
    </source>
</evidence>
<keyword evidence="6 15" id="KW-0963">Cytoplasm</keyword>
<keyword evidence="8 15" id="KW-0808">Transferase</keyword>
<dbReference type="GO" id="GO:0000287">
    <property type="term" value="F:magnesium ion binding"/>
    <property type="evidence" value="ECO:0007669"/>
    <property type="project" value="TreeGrafter"/>
</dbReference>
<dbReference type="InterPro" id="IPR000836">
    <property type="entry name" value="PRTase_dom"/>
</dbReference>
<evidence type="ECO:0000313" key="18">
    <source>
        <dbReference type="Proteomes" id="UP000295777"/>
    </source>
</evidence>
<evidence type="ECO:0000259" key="16">
    <source>
        <dbReference type="Pfam" id="PF00156"/>
    </source>
</evidence>
<gene>
    <name evidence="17" type="ORF">CLV27_0584</name>
</gene>
<comment type="pathway">
    <text evidence="3 15">Purine metabolism; IMP biosynthesis via salvage pathway; IMP from hypoxanthine: step 1/1.</text>
</comment>
<dbReference type="GO" id="GO:0006178">
    <property type="term" value="P:guanine salvage"/>
    <property type="evidence" value="ECO:0007669"/>
    <property type="project" value="TreeGrafter"/>
</dbReference>
<comment type="cofactor">
    <cofactor evidence="1 15">
        <name>Mg(2+)</name>
        <dbReference type="ChEBI" id="CHEBI:18420"/>
    </cofactor>
</comment>
<evidence type="ECO:0000256" key="14">
    <source>
        <dbReference type="ARBA" id="ARBA00049402"/>
    </source>
</evidence>
<comment type="similarity">
    <text evidence="4 15">Belongs to the purine/pyrimidine phosphoribosyltransferase family.</text>
</comment>
<evidence type="ECO:0000256" key="7">
    <source>
        <dbReference type="ARBA" id="ARBA00022676"/>
    </source>
</evidence>
<dbReference type="GO" id="GO:0032264">
    <property type="term" value="P:IMP salvage"/>
    <property type="evidence" value="ECO:0007669"/>
    <property type="project" value="UniProtKB-UniPathway"/>
</dbReference>
<keyword evidence="12 15" id="KW-0460">Magnesium</keyword>
<dbReference type="InterPro" id="IPR050408">
    <property type="entry name" value="HGPRT"/>
</dbReference>
<evidence type="ECO:0000256" key="3">
    <source>
        <dbReference type="ARBA" id="ARBA00004669"/>
    </source>
</evidence>
<evidence type="ECO:0000256" key="12">
    <source>
        <dbReference type="ARBA" id="ARBA00022842"/>
    </source>
</evidence>
<evidence type="ECO:0000256" key="5">
    <source>
        <dbReference type="ARBA" id="ARBA00011895"/>
    </source>
</evidence>
<evidence type="ECO:0000256" key="9">
    <source>
        <dbReference type="ARBA" id="ARBA00022723"/>
    </source>
</evidence>
<evidence type="ECO:0000256" key="15">
    <source>
        <dbReference type="RuleBase" id="RU364099"/>
    </source>
</evidence>
<dbReference type="RefSeq" id="WP_132525631.1">
    <property type="nucleotide sequence ID" value="NZ_SMFV01000002.1"/>
</dbReference>
<dbReference type="UniPathway" id="UPA00591">
    <property type="reaction ID" value="UER00648"/>
</dbReference>
<reference evidence="17 18" key="1">
    <citation type="submission" date="2019-03" db="EMBL/GenBank/DDBJ databases">
        <title>Genomic Encyclopedia of Archaeal and Bacterial Type Strains, Phase II (KMG-II): from individual species to whole genera.</title>
        <authorList>
            <person name="Goeker M."/>
        </authorList>
    </citation>
    <scope>NUCLEOTIDE SEQUENCE [LARGE SCALE GENOMIC DNA]</scope>
    <source>
        <strain evidence="17 18">DSM 24425</strain>
    </source>
</reference>
<dbReference type="Pfam" id="PF00156">
    <property type="entry name" value="Pribosyltran"/>
    <property type="match status" value="1"/>
</dbReference>
<evidence type="ECO:0000256" key="10">
    <source>
        <dbReference type="ARBA" id="ARBA00022726"/>
    </source>
</evidence>
<dbReference type="CDD" id="cd06223">
    <property type="entry name" value="PRTases_typeI"/>
    <property type="match status" value="1"/>
</dbReference>
<dbReference type="Gene3D" id="3.40.50.2020">
    <property type="match status" value="1"/>
</dbReference>
<dbReference type="OrthoDB" id="9802824at2"/>
<dbReference type="Proteomes" id="UP000295777">
    <property type="component" value="Unassembled WGS sequence"/>
</dbReference>
<comment type="subcellular location">
    <subcellularLocation>
        <location evidence="2 15">Cytoplasm</location>
    </subcellularLocation>
</comment>
<accession>A0A4R1GB25</accession>
<dbReference type="GO" id="GO:0032263">
    <property type="term" value="P:GMP salvage"/>
    <property type="evidence" value="ECO:0007669"/>
    <property type="project" value="TreeGrafter"/>
</dbReference>
<protein>
    <recommendedName>
        <fullName evidence="5 15">Hypoxanthine phosphoribosyltransferase</fullName>
        <ecNumber evidence="5 15">2.4.2.8</ecNumber>
    </recommendedName>
</protein>
<dbReference type="GO" id="GO:0006166">
    <property type="term" value="P:purine ribonucleoside salvage"/>
    <property type="evidence" value="ECO:0007669"/>
    <property type="project" value="UniProtKB-KW"/>
</dbReference>
<dbReference type="GO" id="GO:0004422">
    <property type="term" value="F:hypoxanthine phosphoribosyltransferase activity"/>
    <property type="evidence" value="ECO:0007669"/>
    <property type="project" value="InterPro"/>
</dbReference>
<keyword evidence="18" id="KW-1185">Reference proteome</keyword>
<evidence type="ECO:0000256" key="11">
    <source>
        <dbReference type="ARBA" id="ARBA00022741"/>
    </source>
</evidence>
<evidence type="ECO:0000256" key="2">
    <source>
        <dbReference type="ARBA" id="ARBA00004496"/>
    </source>
</evidence>
<dbReference type="InterPro" id="IPR029057">
    <property type="entry name" value="PRTase-like"/>
</dbReference>
<proteinExistence type="inferred from homology"/>
<dbReference type="GO" id="GO:0046100">
    <property type="term" value="P:hypoxanthine metabolic process"/>
    <property type="evidence" value="ECO:0007669"/>
    <property type="project" value="TreeGrafter"/>
</dbReference>
<dbReference type="EMBL" id="SMFV01000002">
    <property type="protein sequence ID" value="TCK05164.1"/>
    <property type="molecule type" value="Genomic_DNA"/>
</dbReference>
<dbReference type="PANTHER" id="PTHR43340">
    <property type="entry name" value="HYPOXANTHINE-GUANINE PHOSPHORIBOSYLTRANSFERASE"/>
    <property type="match status" value="1"/>
</dbReference>
<keyword evidence="9 15" id="KW-0479">Metal-binding</keyword>
<sequence>MTPKVLIPEEKIRQRVQELADEISEAFQNTPVTIISVLKGALVFTADLMRFLKSNVEVDFIRVKSYRGEKKEKLEATYKPELNLKGKNVLIVDDIFDTGESLQFVYREIAQHSPASIRTCVLLEKEVERKVDIKPDFVGFKIPNRFVVGYGLDINDMYRELPYIGYLDK</sequence>
<organism evidence="17 18">
    <name type="scientific">Phorcysia thermohydrogeniphila</name>
    <dbReference type="NCBI Taxonomy" id="936138"/>
    <lineage>
        <taxon>Bacteria</taxon>
        <taxon>Pseudomonadati</taxon>
        <taxon>Aquificota</taxon>
        <taxon>Aquificia</taxon>
        <taxon>Desulfurobacteriales</taxon>
        <taxon>Desulfurobacteriaceae</taxon>
        <taxon>Phorcysia</taxon>
    </lineage>
</organism>
<evidence type="ECO:0000256" key="4">
    <source>
        <dbReference type="ARBA" id="ARBA00008391"/>
    </source>
</evidence>
<comment type="catalytic activity">
    <reaction evidence="13">
        <text>GMP + diphosphate = guanine + 5-phospho-alpha-D-ribose 1-diphosphate</text>
        <dbReference type="Rhea" id="RHEA:25424"/>
        <dbReference type="ChEBI" id="CHEBI:16235"/>
        <dbReference type="ChEBI" id="CHEBI:33019"/>
        <dbReference type="ChEBI" id="CHEBI:58017"/>
        <dbReference type="ChEBI" id="CHEBI:58115"/>
        <dbReference type="EC" id="2.4.2.8"/>
    </reaction>
    <physiologicalReaction direction="right-to-left" evidence="13">
        <dbReference type="Rhea" id="RHEA:25426"/>
    </physiologicalReaction>
</comment>
<evidence type="ECO:0000256" key="13">
    <source>
        <dbReference type="ARBA" id="ARBA00048811"/>
    </source>
</evidence>
<evidence type="ECO:0000313" key="17">
    <source>
        <dbReference type="EMBL" id="TCK05164.1"/>
    </source>
</evidence>
<evidence type="ECO:0000256" key="1">
    <source>
        <dbReference type="ARBA" id="ARBA00001946"/>
    </source>
</evidence>
<dbReference type="PANTHER" id="PTHR43340:SF1">
    <property type="entry name" value="HYPOXANTHINE PHOSPHORIBOSYLTRANSFERASE"/>
    <property type="match status" value="1"/>
</dbReference>
<dbReference type="GO" id="GO:0005829">
    <property type="term" value="C:cytosol"/>
    <property type="evidence" value="ECO:0007669"/>
    <property type="project" value="TreeGrafter"/>
</dbReference>
<dbReference type="SUPFAM" id="SSF53271">
    <property type="entry name" value="PRTase-like"/>
    <property type="match status" value="1"/>
</dbReference>
<comment type="caution">
    <text evidence="17">The sequence shown here is derived from an EMBL/GenBank/DDBJ whole genome shotgun (WGS) entry which is preliminary data.</text>
</comment>
<feature type="domain" description="Phosphoribosyltransferase" evidence="16">
    <location>
        <begin position="11"/>
        <end position="154"/>
    </location>
</feature>
<keyword evidence="11 15" id="KW-0547">Nucleotide-binding</keyword>
<name>A0A4R1GB25_9BACT</name>
<dbReference type="GO" id="GO:0052657">
    <property type="term" value="F:guanine phosphoribosyltransferase activity"/>
    <property type="evidence" value="ECO:0007669"/>
    <property type="project" value="RHEA"/>
</dbReference>
<dbReference type="GO" id="GO:0000166">
    <property type="term" value="F:nucleotide binding"/>
    <property type="evidence" value="ECO:0007669"/>
    <property type="project" value="UniProtKB-KW"/>
</dbReference>
<comment type="catalytic activity">
    <reaction evidence="14">
        <text>IMP + diphosphate = hypoxanthine + 5-phospho-alpha-D-ribose 1-diphosphate</text>
        <dbReference type="Rhea" id="RHEA:17973"/>
        <dbReference type="ChEBI" id="CHEBI:17368"/>
        <dbReference type="ChEBI" id="CHEBI:33019"/>
        <dbReference type="ChEBI" id="CHEBI:58017"/>
        <dbReference type="ChEBI" id="CHEBI:58053"/>
        <dbReference type="EC" id="2.4.2.8"/>
    </reaction>
    <physiologicalReaction direction="right-to-left" evidence="14">
        <dbReference type="Rhea" id="RHEA:17975"/>
    </physiologicalReaction>
</comment>
<dbReference type="InterPro" id="IPR005904">
    <property type="entry name" value="Hxn_phspho_trans"/>
</dbReference>
<dbReference type="NCBIfam" id="TIGR01203">
    <property type="entry name" value="HGPRTase"/>
    <property type="match status" value="1"/>
</dbReference>
<keyword evidence="7 15" id="KW-0328">Glycosyltransferase</keyword>
<keyword evidence="10 15" id="KW-0660">Purine salvage</keyword>
<dbReference type="EC" id="2.4.2.8" evidence="5 15"/>
<dbReference type="AlphaFoldDB" id="A0A4R1GB25"/>
<evidence type="ECO:0000256" key="6">
    <source>
        <dbReference type="ARBA" id="ARBA00022490"/>
    </source>
</evidence>